<accession>A0ABT0YE65</accession>
<dbReference type="EMBL" id="JAMQOL010000060">
    <property type="protein sequence ID" value="MCM4083539.1"/>
    <property type="molecule type" value="Genomic_DNA"/>
</dbReference>
<feature type="region of interest" description="Disordered" evidence="1">
    <location>
        <begin position="126"/>
        <end position="162"/>
    </location>
</feature>
<name>A0ABT0YE65_9ACTN</name>
<dbReference type="InterPro" id="IPR046069">
    <property type="entry name" value="DUF6027"/>
</dbReference>
<evidence type="ECO:0000313" key="3">
    <source>
        <dbReference type="Proteomes" id="UP001523216"/>
    </source>
</evidence>
<dbReference type="Proteomes" id="UP001523216">
    <property type="component" value="Unassembled WGS sequence"/>
</dbReference>
<proteinExistence type="predicted"/>
<protein>
    <submittedName>
        <fullName evidence="2">DUF6027 family protein</fullName>
    </submittedName>
</protein>
<dbReference type="RefSeq" id="WP_251803238.1">
    <property type="nucleotide sequence ID" value="NZ_JAMQOL010000060.1"/>
</dbReference>
<comment type="caution">
    <text evidence="2">The sequence shown here is derived from an EMBL/GenBank/DDBJ whole genome shotgun (WGS) entry which is preliminary data.</text>
</comment>
<evidence type="ECO:0000313" key="2">
    <source>
        <dbReference type="EMBL" id="MCM4083539.1"/>
    </source>
</evidence>
<evidence type="ECO:0000256" key="1">
    <source>
        <dbReference type="SAM" id="MobiDB-lite"/>
    </source>
</evidence>
<feature type="compositionally biased region" description="Basic and acidic residues" evidence="1">
    <location>
        <begin position="140"/>
        <end position="149"/>
    </location>
</feature>
<keyword evidence="3" id="KW-1185">Reference proteome</keyword>
<reference evidence="2 3" key="1">
    <citation type="submission" date="2022-06" db="EMBL/GenBank/DDBJ databases">
        <title>Actinoplanes abujensis sp. nov., isolated from Nigerian arid soil.</title>
        <authorList>
            <person name="Ding P."/>
        </authorList>
    </citation>
    <scope>NUCLEOTIDE SEQUENCE [LARGE SCALE GENOMIC DNA]</scope>
    <source>
        <strain evidence="3">TRM88002</strain>
    </source>
</reference>
<dbReference type="Pfam" id="PF19492">
    <property type="entry name" value="DUF6027"/>
    <property type="match status" value="1"/>
</dbReference>
<sequence>MEEPHEAAEAPVIRLERWHGTWPESDQHANFKAEVKLYGLLDPLHTIRGMSRNLGIPVGVIARYVLARWATGGSAGLLEIGPVMVRRLWEPIAAAEASGLDEQRLAAYHQLRQILSWLKVPLDDPTVYPAQDPGGAYARRPGEPERAPDPDPTDVGTYGRPG</sequence>
<gene>
    <name evidence="2" type="ORF">LXN57_38930</name>
</gene>
<organism evidence="2 3">
    <name type="scientific">Paractinoplanes hotanensis</name>
    <dbReference type="NCBI Taxonomy" id="2906497"/>
    <lineage>
        <taxon>Bacteria</taxon>
        <taxon>Bacillati</taxon>
        <taxon>Actinomycetota</taxon>
        <taxon>Actinomycetes</taxon>
        <taxon>Micromonosporales</taxon>
        <taxon>Micromonosporaceae</taxon>
        <taxon>Paractinoplanes</taxon>
    </lineage>
</organism>